<keyword evidence="2" id="KW-1185">Reference proteome</keyword>
<accession>A0ACB8EM54</accession>
<reference evidence="1" key="1">
    <citation type="submission" date="2021-08" db="EMBL/GenBank/DDBJ databases">
        <title>The first chromosome-level gecko genome reveals the dynamic sex chromosomes of Neotropical dwarf geckos (Sphaerodactylidae: Sphaerodactylus).</title>
        <authorList>
            <person name="Pinto B.J."/>
            <person name="Keating S.E."/>
            <person name="Gamble T."/>
        </authorList>
    </citation>
    <scope>NUCLEOTIDE SEQUENCE</scope>
    <source>
        <strain evidence="1">TG3544</strain>
    </source>
</reference>
<name>A0ACB8EM54_9SAUR</name>
<gene>
    <name evidence="1" type="ORF">K3G42_030100</name>
</gene>
<evidence type="ECO:0000313" key="2">
    <source>
        <dbReference type="Proteomes" id="UP000827872"/>
    </source>
</evidence>
<proteinExistence type="predicted"/>
<sequence>MHLYVESHRIKVLLSHGQYSVSYTNKFIQEAHKLGMMKTTESPAIYLYYLMIRGTRTVKLCQSQSGSLEDVGAYILSHTESDQCLSIDSSDGLQLSSQAVKIIAELKTTISSLTEEGNQQQLAAERRLQDVLQRFEDEKQQLIRDNDRAIKSYQYTDMMHI</sequence>
<dbReference type="Proteomes" id="UP000827872">
    <property type="component" value="Linkage Group LG03"/>
</dbReference>
<comment type="caution">
    <text evidence="1">The sequence shown here is derived from an EMBL/GenBank/DDBJ whole genome shotgun (WGS) entry which is preliminary data.</text>
</comment>
<organism evidence="1 2">
    <name type="scientific">Sphaerodactylus townsendi</name>
    <dbReference type="NCBI Taxonomy" id="933632"/>
    <lineage>
        <taxon>Eukaryota</taxon>
        <taxon>Metazoa</taxon>
        <taxon>Chordata</taxon>
        <taxon>Craniata</taxon>
        <taxon>Vertebrata</taxon>
        <taxon>Euteleostomi</taxon>
        <taxon>Lepidosauria</taxon>
        <taxon>Squamata</taxon>
        <taxon>Bifurcata</taxon>
        <taxon>Gekkota</taxon>
        <taxon>Sphaerodactylidae</taxon>
        <taxon>Sphaerodactylus</taxon>
    </lineage>
</organism>
<dbReference type="EMBL" id="CM037616">
    <property type="protein sequence ID" value="KAH7993251.1"/>
    <property type="molecule type" value="Genomic_DNA"/>
</dbReference>
<evidence type="ECO:0000313" key="1">
    <source>
        <dbReference type="EMBL" id="KAH7993251.1"/>
    </source>
</evidence>
<protein>
    <submittedName>
        <fullName evidence="1">Uncharacterized protein</fullName>
    </submittedName>
</protein>